<dbReference type="Proteomes" id="UP001597085">
    <property type="component" value="Unassembled WGS sequence"/>
</dbReference>
<dbReference type="Pfam" id="PF02515">
    <property type="entry name" value="CoA_transf_3"/>
    <property type="match status" value="1"/>
</dbReference>
<dbReference type="InterPro" id="IPR003673">
    <property type="entry name" value="CoA-Trfase_fam_III"/>
</dbReference>
<dbReference type="PANTHER" id="PTHR48207">
    <property type="entry name" value="SUCCINATE--HYDROXYMETHYLGLUTARATE COA-TRANSFERASE"/>
    <property type="match status" value="1"/>
</dbReference>
<sequence length="393" mass="43359">MTPLEDIKVIDFTHAFAGPLCTQVLAAMGADVVKIEPPNGEEGRTFLKGTGFASFNMGKKSIGVDLKTSQGKGVIHNLVKDADVVVENFRPGKASDLDIDFETLSDLNETIVYCSISGFGQEGPYSSYPAFDPMIQAMSGIMDATGYPDRPPVRIGTSAIDCGTGMTAACSIIAAILSRERTGEGEYIDVSLYDVGISWMANWISYYSDQGETPKRSGTTMYGSSPNGLFQVGEGDEYVYVAAHFQPQFEKLCEAIDREDLIEDDRFSTGEVRWDNREKLQEELEQSFEKYSTRQLVYELAENGVPAGPVQDVAEIIEEDPQVESRNMLTDTYNPFSESTVKTSSLPFRTKGGLVELSNPPEFGEHVRPILVEHGFSDDEIDELLNEEILHKE</sequence>
<dbReference type="Gene3D" id="3.40.50.10540">
    <property type="entry name" value="Crotonobetainyl-coa:carnitine coa-transferase, domain 1"/>
    <property type="match status" value="1"/>
</dbReference>
<keyword evidence="1 2" id="KW-0808">Transferase</keyword>
<evidence type="ECO:0000313" key="2">
    <source>
        <dbReference type="EMBL" id="MFD1600703.1"/>
    </source>
</evidence>
<dbReference type="EMBL" id="JBHUDK010000016">
    <property type="protein sequence ID" value="MFD1600703.1"/>
    <property type="molecule type" value="Genomic_DNA"/>
</dbReference>
<accession>A0ABD6CTP0</accession>
<dbReference type="InterPro" id="IPR023606">
    <property type="entry name" value="CoA-Trfase_III_dom_1_sf"/>
</dbReference>
<evidence type="ECO:0000256" key="1">
    <source>
        <dbReference type="ARBA" id="ARBA00022679"/>
    </source>
</evidence>
<dbReference type="InterPro" id="IPR050483">
    <property type="entry name" value="CoA-transferase_III_domain"/>
</dbReference>
<comment type="caution">
    <text evidence="2">The sequence shown here is derived from an EMBL/GenBank/DDBJ whole genome shotgun (WGS) entry which is preliminary data.</text>
</comment>
<proteinExistence type="predicted"/>
<dbReference type="Gene3D" id="3.30.1540.10">
    <property type="entry name" value="formyl-coa transferase, domain 3"/>
    <property type="match status" value="1"/>
</dbReference>
<organism evidence="2 3">
    <name type="scientific">Halobellus rarus</name>
    <dbReference type="NCBI Taxonomy" id="1126237"/>
    <lineage>
        <taxon>Archaea</taxon>
        <taxon>Methanobacteriati</taxon>
        <taxon>Methanobacteriota</taxon>
        <taxon>Stenosarchaea group</taxon>
        <taxon>Halobacteria</taxon>
        <taxon>Halobacteriales</taxon>
        <taxon>Haloferacaceae</taxon>
        <taxon>Halobellus</taxon>
    </lineage>
</organism>
<dbReference type="GO" id="GO:0016740">
    <property type="term" value="F:transferase activity"/>
    <property type="evidence" value="ECO:0007669"/>
    <property type="project" value="UniProtKB-KW"/>
</dbReference>
<dbReference type="RefSeq" id="WP_390278514.1">
    <property type="nucleotide sequence ID" value="NZ_JBHUDK010000016.1"/>
</dbReference>
<protein>
    <submittedName>
        <fullName evidence="2">CaiB/BaiF CoA transferase family protein</fullName>
    </submittedName>
</protein>
<reference evidence="2 3" key="1">
    <citation type="journal article" date="2019" name="Int. J. Syst. Evol. Microbiol.">
        <title>The Global Catalogue of Microorganisms (GCM) 10K type strain sequencing project: providing services to taxonomists for standard genome sequencing and annotation.</title>
        <authorList>
            <consortium name="The Broad Institute Genomics Platform"/>
            <consortium name="The Broad Institute Genome Sequencing Center for Infectious Disease"/>
            <person name="Wu L."/>
            <person name="Ma J."/>
        </authorList>
    </citation>
    <scope>NUCLEOTIDE SEQUENCE [LARGE SCALE GENOMIC DNA]</scope>
    <source>
        <strain evidence="2 3">CGMCC 1.12121</strain>
    </source>
</reference>
<dbReference type="PANTHER" id="PTHR48207:SF4">
    <property type="entry name" value="BLL6097 PROTEIN"/>
    <property type="match status" value="1"/>
</dbReference>
<name>A0ABD6CTP0_9EURY</name>
<evidence type="ECO:0000313" key="3">
    <source>
        <dbReference type="Proteomes" id="UP001597085"/>
    </source>
</evidence>
<gene>
    <name evidence="2" type="ORF">ACFSBX_17345</name>
</gene>
<dbReference type="AlphaFoldDB" id="A0ABD6CTP0"/>
<keyword evidence="3" id="KW-1185">Reference proteome</keyword>
<dbReference type="SUPFAM" id="SSF89796">
    <property type="entry name" value="CoA-transferase family III (CaiB/BaiF)"/>
    <property type="match status" value="1"/>
</dbReference>
<dbReference type="InterPro" id="IPR044855">
    <property type="entry name" value="CoA-Trfase_III_dom3_sf"/>
</dbReference>